<dbReference type="PANTHER" id="PTHR11078:SF3">
    <property type="entry name" value="ANTITERMINATION NUSB DOMAIN-CONTAINING PROTEIN"/>
    <property type="match status" value="1"/>
</dbReference>
<comment type="function">
    <text evidence="6">Involved in transcription antitermination. Required for transcription of ribosomal RNA (rRNA) genes. Binds specifically to the boxA antiterminator sequence of the ribosomal RNA (rrn) operons.</text>
</comment>
<dbReference type="Gene3D" id="1.10.940.10">
    <property type="entry name" value="NusB-like"/>
    <property type="match status" value="1"/>
</dbReference>
<dbReference type="GO" id="GO:0005829">
    <property type="term" value="C:cytosol"/>
    <property type="evidence" value="ECO:0007669"/>
    <property type="project" value="TreeGrafter"/>
</dbReference>
<protein>
    <recommendedName>
        <fullName evidence="6">Transcription antitermination protein NusB</fullName>
    </recommendedName>
    <alternativeName>
        <fullName evidence="6">Antitermination factor NusB</fullName>
    </alternativeName>
</protein>
<dbReference type="Proteomes" id="UP000176786">
    <property type="component" value="Unassembled WGS sequence"/>
</dbReference>
<comment type="caution">
    <text evidence="8">The sequence shown here is derived from an EMBL/GenBank/DDBJ whole genome shotgun (WGS) entry which is preliminary data.</text>
</comment>
<dbReference type="SUPFAM" id="SSF48013">
    <property type="entry name" value="NusB-like"/>
    <property type="match status" value="1"/>
</dbReference>
<dbReference type="GO" id="GO:0031564">
    <property type="term" value="P:transcription antitermination"/>
    <property type="evidence" value="ECO:0007669"/>
    <property type="project" value="UniProtKB-KW"/>
</dbReference>
<evidence type="ECO:0000256" key="2">
    <source>
        <dbReference type="ARBA" id="ARBA00022814"/>
    </source>
</evidence>
<evidence type="ECO:0000259" key="7">
    <source>
        <dbReference type="Pfam" id="PF01029"/>
    </source>
</evidence>
<name>A0A1F5P844_9BACT</name>
<sequence>MGSRHLSRTVAMQSLYEWDFYEKKRPLIDIVEHNIVQFAPGIDDTKFINDLVLGVEKNIDKIDEIIAQTATEWPINQISPVDRNILRMGVYELEISREVPPKVAINEAVELGKTFGGTASGKFVNGVLGTLFKKNEPETEKKE</sequence>
<dbReference type="NCBIfam" id="TIGR01951">
    <property type="entry name" value="nusB"/>
    <property type="match status" value="1"/>
</dbReference>
<keyword evidence="4 6" id="KW-0805">Transcription regulation</keyword>
<dbReference type="EMBL" id="MFES01000011">
    <property type="protein sequence ID" value="OGE86101.1"/>
    <property type="molecule type" value="Genomic_DNA"/>
</dbReference>
<dbReference type="AlphaFoldDB" id="A0A1F5P844"/>
<keyword evidence="2 6" id="KW-0889">Transcription antitermination</keyword>
<dbReference type="Pfam" id="PF01029">
    <property type="entry name" value="NusB"/>
    <property type="match status" value="1"/>
</dbReference>
<feature type="domain" description="NusB/RsmB/TIM44" evidence="7">
    <location>
        <begin position="7"/>
        <end position="131"/>
    </location>
</feature>
<keyword evidence="5 6" id="KW-0804">Transcription</keyword>
<evidence type="ECO:0000256" key="1">
    <source>
        <dbReference type="ARBA" id="ARBA00005952"/>
    </source>
</evidence>
<keyword evidence="3 6" id="KW-0694">RNA-binding</keyword>
<dbReference type="InterPro" id="IPR011605">
    <property type="entry name" value="NusB_fam"/>
</dbReference>
<dbReference type="GO" id="GO:0006353">
    <property type="term" value="P:DNA-templated transcription termination"/>
    <property type="evidence" value="ECO:0007669"/>
    <property type="project" value="UniProtKB-UniRule"/>
</dbReference>
<dbReference type="PANTHER" id="PTHR11078">
    <property type="entry name" value="N UTILIZATION SUBSTANCE PROTEIN B-RELATED"/>
    <property type="match status" value="1"/>
</dbReference>
<accession>A0A1F5P844</accession>
<evidence type="ECO:0000256" key="4">
    <source>
        <dbReference type="ARBA" id="ARBA00023015"/>
    </source>
</evidence>
<proteinExistence type="inferred from homology"/>
<evidence type="ECO:0000313" key="8">
    <source>
        <dbReference type="EMBL" id="OGE86101.1"/>
    </source>
</evidence>
<evidence type="ECO:0000313" key="9">
    <source>
        <dbReference type="Proteomes" id="UP000176786"/>
    </source>
</evidence>
<gene>
    <name evidence="6" type="primary">nusB</name>
    <name evidence="8" type="ORF">A3J48_04720</name>
</gene>
<evidence type="ECO:0000256" key="3">
    <source>
        <dbReference type="ARBA" id="ARBA00022884"/>
    </source>
</evidence>
<dbReference type="GO" id="GO:0003723">
    <property type="term" value="F:RNA binding"/>
    <property type="evidence" value="ECO:0007669"/>
    <property type="project" value="UniProtKB-UniRule"/>
</dbReference>
<dbReference type="STRING" id="1817832.A3J48_04720"/>
<evidence type="ECO:0000256" key="6">
    <source>
        <dbReference type="HAMAP-Rule" id="MF_00073"/>
    </source>
</evidence>
<reference evidence="8 9" key="1">
    <citation type="journal article" date="2016" name="Nat. Commun.">
        <title>Thousands of microbial genomes shed light on interconnected biogeochemical processes in an aquifer system.</title>
        <authorList>
            <person name="Anantharaman K."/>
            <person name="Brown C.T."/>
            <person name="Hug L.A."/>
            <person name="Sharon I."/>
            <person name="Castelle C.J."/>
            <person name="Probst A.J."/>
            <person name="Thomas B.C."/>
            <person name="Singh A."/>
            <person name="Wilkins M.J."/>
            <person name="Karaoz U."/>
            <person name="Brodie E.L."/>
            <person name="Williams K.H."/>
            <person name="Hubbard S.S."/>
            <person name="Banfield J.F."/>
        </authorList>
    </citation>
    <scope>NUCLEOTIDE SEQUENCE [LARGE SCALE GENOMIC DNA]</scope>
</reference>
<comment type="similarity">
    <text evidence="1 6">Belongs to the NusB family.</text>
</comment>
<evidence type="ECO:0000256" key="5">
    <source>
        <dbReference type="ARBA" id="ARBA00023163"/>
    </source>
</evidence>
<organism evidence="8 9">
    <name type="scientific">Candidatus Doudnabacteria bacterium RIFCSPHIGHO2_02_FULL_46_11</name>
    <dbReference type="NCBI Taxonomy" id="1817832"/>
    <lineage>
        <taxon>Bacteria</taxon>
        <taxon>Candidatus Doudnaibacteriota</taxon>
    </lineage>
</organism>
<dbReference type="InterPro" id="IPR006027">
    <property type="entry name" value="NusB_RsmB_TIM44"/>
</dbReference>
<dbReference type="InterPro" id="IPR035926">
    <property type="entry name" value="NusB-like_sf"/>
</dbReference>
<dbReference type="HAMAP" id="MF_00073">
    <property type="entry name" value="NusB"/>
    <property type="match status" value="1"/>
</dbReference>